<name>A0AAZ3RPR0_ONCTS</name>
<dbReference type="RefSeq" id="XP_024297536.2">
    <property type="nucleotide sequence ID" value="XM_024441768.2"/>
</dbReference>
<proteinExistence type="predicted"/>
<evidence type="ECO:0000313" key="2">
    <source>
        <dbReference type="Ensembl" id="ENSOTSP00005142260.1"/>
    </source>
</evidence>
<dbReference type="Ensembl" id="ENSOTST00005194156.1">
    <property type="protein sequence ID" value="ENSOTSP00005142260.1"/>
    <property type="gene ID" value="ENSOTSG00005078589.1"/>
</dbReference>
<dbReference type="AlphaFoldDB" id="A0AAZ3RPR0"/>
<dbReference type="GeneTree" id="ENSGT00980000199207"/>
<reference evidence="3" key="1">
    <citation type="journal article" date="2018" name="PLoS ONE">
        <title>Chinook salmon (Oncorhynchus tshawytscha) genome and transcriptome.</title>
        <authorList>
            <person name="Christensen K.A."/>
            <person name="Leong J.S."/>
            <person name="Sakhrani D."/>
            <person name="Biagi C.A."/>
            <person name="Minkley D.R."/>
            <person name="Withler R.E."/>
            <person name="Rondeau E.B."/>
            <person name="Koop B.F."/>
            <person name="Devlin R.H."/>
        </authorList>
    </citation>
    <scope>NUCLEOTIDE SEQUENCE [LARGE SCALE GENOMIC DNA]</scope>
</reference>
<feature type="compositionally biased region" description="Low complexity" evidence="1">
    <location>
        <begin position="171"/>
        <end position="182"/>
    </location>
</feature>
<protein>
    <submittedName>
        <fullName evidence="2">Uncharacterized protein</fullName>
    </submittedName>
</protein>
<feature type="compositionally biased region" description="Gly residues" evidence="1">
    <location>
        <begin position="284"/>
        <end position="294"/>
    </location>
</feature>
<dbReference type="PANTHER" id="PTHR35673">
    <property type="entry name" value="UPF0500 PROTEIN C1ORF216"/>
    <property type="match status" value="1"/>
</dbReference>
<feature type="compositionally biased region" description="Low complexity" evidence="1">
    <location>
        <begin position="272"/>
        <end position="283"/>
    </location>
</feature>
<dbReference type="InterPro" id="IPR027812">
    <property type="entry name" value="DUF4653"/>
</dbReference>
<evidence type="ECO:0000313" key="3">
    <source>
        <dbReference type="Proteomes" id="UP000694402"/>
    </source>
</evidence>
<feature type="region of interest" description="Disordered" evidence="1">
    <location>
        <begin position="1"/>
        <end position="360"/>
    </location>
</feature>
<feature type="compositionally biased region" description="Polar residues" evidence="1">
    <location>
        <begin position="101"/>
        <end position="112"/>
    </location>
</feature>
<dbReference type="GeneID" id="112264874"/>
<reference evidence="2" key="3">
    <citation type="submission" date="2025-09" db="UniProtKB">
        <authorList>
            <consortium name="Ensembl"/>
        </authorList>
    </citation>
    <scope>IDENTIFICATION</scope>
</reference>
<gene>
    <name evidence="2" type="primary">LOC112264874</name>
</gene>
<feature type="compositionally biased region" description="Acidic residues" evidence="1">
    <location>
        <begin position="241"/>
        <end position="266"/>
    </location>
</feature>
<organism evidence="2 3">
    <name type="scientific">Oncorhynchus tshawytscha</name>
    <name type="common">Chinook salmon</name>
    <name type="synonym">Salmo tshawytscha</name>
    <dbReference type="NCBI Taxonomy" id="74940"/>
    <lineage>
        <taxon>Eukaryota</taxon>
        <taxon>Metazoa</taxon>
        <taxon>Chordata</taxon>
        <taxon>Craniata</taxon>
        <taxon>Vertebrata</taxon>
        <taxon>Euteleostomi</taxon>
        <taxon>Actinopterygii</taxon>
        <taxon>Neopterygii</taxon>
        <taxon>Teleostei</taxon>
        <taxon>Protacanthopterygii</taxon>
        <taxon>Salmoniformes</taxon>
        <taxon>Salmonidae</taxon>
        <taxon>Salmoninae</taxon>
        <taxon>Oncorhynchus</taxon>
    </lineage>
</organism>
<evidence type="ECO:0000256" key="1">
    <source>
        <dbReference type="SAM" id="MobiDB-lite"/>
    </source>
</evidence>
<accession>A0AAZ3RPR0</accession>
<dbReference type="Proteomes" id="UP000694402">
    <property type="component" value="Unassembled WGS sequence"/>
</dbReference>
<feature type="compositionally biased region" description="Basic and acidic residues" evidence="1">
    <location>
        <begin position="1"/>
        <end position="15"/>
    </location>
</feature>
<keyword evidence="3" id="KW-1185">Reference proteome</keyword>
<dbReference type="Pfam" id="PF15546">
    <property type="entry name" value="DUF4653"/>
    <property type="match status" value="1"/>
</dbReference>
<reference evidence="2" key="2">
    <citation type="submission" date="2025-08" db="UniProtKB">
        <authorList>
            <consortium name="Ensembl"/>
        </authorList>
    </citation>
    <scope>IDENTIFICATION</scope>
</reference>
<feature type="compositionally biased region" description="Basic and acidic residues" evidence="1">
    <location>
        <begin position="209"/>
        <end position="229"/>
    </location>
</feature>
<sequence>MRERERRGVVADKHHIGGSTRGGGNREGSQSTSSTKHFTSIRDSQSRSRSESSTRIESRSRRLESHSRRTESPARRSEFQPSKMLHQDRPVNPQYRGQGGTSSPLRILSNNSQQQGGKRKQGEKDGNFNFLGQDDDVMTGGDENRNQVRPRNLGPLGRDQPHLPSSSNHYGPGPLSPLSRLPCWSPLESLPEIESGDDGYGRVPPDGAEEGKMEEEMGRMSDDEKEKQDLGGGVMKQGVVVEEEAEEEEEVEVEDPEEWGDSDSDFEFSYRSSGSLSSLNMESGGEGAGMGGWDRIGVGEPKPDHHQGGNQETPAAPAGPLTPSLTRKWDDKMERKRSSKPLRTGNSLLDGGALSDSDTDCGELPELEDAVWTLRDRERFKAQEMEKHQAQLTMYRRLALIRWVRSLQGRVQEQQNRLQSSFDVILDHRKELLRMGAATTATATASQS</sequence>
<feature type="compositionally biased region" description="Basic and acidic residues" evidence="1">
    <location>
        <begin position="44"/>
        <end position="78"/>
    </location>
</feature>
<feature type="compositionally biased region" description="Basic and acidic residues" evidence="1">
    <location>
        <begin position="327"/>
        <end position="336"/>
    </location>
</feature>
<dbReference type="PANTHER" id="PTHR35673:SF1">
    <property type="entry name" value="UPF0500 PROTEIN C1ORF216"/>
    <property type="match status" value="1"/>
</dbReference>